<accession>A0A1E3W0Z2</accession>
<organism evidence="1 2">
    <name type="scientific">Methyloceanibacter methanicus</name>
    <dbReference type="NCBI Taxonomy" id="1774968"/>
    <lineage>
        <taxon>Bacteria</taxon>
        <taxon>Pseudomonadati</taxon>
        <taxon>Pseudomonadota</taxon>
        <taxon>Alphaproteobacteria</taxon>
        <taxon>Hyphomicrobiales</taxon>
        <taxon>Hyphomicrobiaceae</taxon>
        <taxon>Methyloceanibacter</taxon>
    </lineage>
</organism>
<sequence>MEHRVYILGKTNIGGVYQGTRTQVHTMLELAGTIDFALNDWFRDPGDIEEYVLQKIGAVGAVPTELPRATPYRIVDRWSARFDARVLLTSSLSGFRSEKNIR</sequence>
<reference evidence="1 2" key="1">
    <citation type="journal article" date="2016" name="Environ. Microbiol.">
        <title>New Methyloceanibacter diversity from North Sea sediments includes methanotroph containing solely the soluble methane monooxygenase.</title>
        <authorList>
            <person name="Vekeman B."/>
            <person name="Kerckhof F.M."/>
            <person name="Cremers G."/>
            <person name="de Vos P."/>
            <person name="Vandamme P."/>
            <person name="Boon N."/>
            <person name="Op den Camp H.J."/>
            <person name="Heylen K."/>
        </authorList>
    </citation>
    <scope>NUCLEOTIDE SEQUENCE [LARGE SCALE GENOMIC DNA]</scope>
    <source>
        <strain evidence="1 2">R-67174</strain>
    </source>
</reference>
<evidence type="ECO:0000313" key="2">
    <source>
        <dbReference type="Proteomes" id="UP000094501"/>
    </source>
</evidence>
<evidence type="ECO:0000313" key="1">
    <source>
        <dbReference type="EMBL" id="ODR99450.1"/>
    </source>
</evidence>
<gene>
    <name evidence="1" type="ORF">AUC68_05650</name>
</gene>
<dbReference type="Proteomes" id="UP000094501">
    <property type="component" value="Unassembled WGS sequence"/>
</dbReference>
<name>A0A1E3W0Z2_9HYPH</name>
<dbReference type="EMBL" id="LPWG01000011">
    <property type="protein sequence ID" value="ODR99450.1"/>
    <property type="molecule type" value="Genomic_DNA"/>
</dbReference>
<protein>
    <submittedName>
        <fullName evidence="1">Uncharacterized protein</fullName>
    </submittedName>
</protein>
<proteinExistence type="predicted"/>
<comment type="caution">
    <text evidence="1">The sequence shown here is derived from an EMBL/GenBank/DDBJ whole genome shotgun (WGS) entry which is preliminary data.</text>
</comment>
<dbReference type="AlphaFoldDB" id="A0A1E3W0Z2"/>
<keyword evidence="2" id="KW-1185">Reference proteome</keyword>
<dbReference type="STRING" id="1774968.AUC68_05650"/>